<dbReference type="EMBL" id="OZ034833">
    <property type="protein sequence ID" value="CAL1675096.1"/>
    <property type="molecule type" value="Genomic_DNA"/>
</dbReference>
<proteinExistence type="predicted"/>
<dbReference type="Proteomes" id="UP001497644">
    <property type="component" value="Chromosome 10"/>
</dbReference>
<organism evidence="1 2">
    <name type="scientific">Lasius platythorax</name>
    <dbReference type="NCBI Taxonomy" id="488582"/>
    <lineage>
        <taxon>Eukaryota</taxon>
        <taxon>Metazoa</taxon>
        <taxon>Ecdysozoa</taxon>
        <taxon>Arthropoda</taxon>
        <taxon>Hexapoda</taxon>
        <taxon>Insecta</taxon>
        <taxon>Pterygota</taxon>
        <taxon>Neoptera</taxon>
        <taxon>Endopterygota</taxon>
        <taxon>Hymenoptera</taxon>
        <taxon>Apocrita</taxon>
        <taxon>Aculeata</taxon>
        <taxon>Formicoidea</taxon>
        <taxon>Formicidae</taxon>
        <taxon>Formicinae</taxon>
        <taxon>Lasius</taxon>
        <taxon>Lasius</taxon>
    </lineage>
</organism>
<evidence type="ECO:0000313" key="2">
    <source>
        <dbReference type="Proteomes" id="UP001497644"/>
    </source>
</evidence>
<protein>
    <submittedName>
        <fullName evidence="1">Uncharacterized protein</fullName>
    </submittedName>
</protein>
<accession>A0AAV2N4Y0</accession>
<sequence>MGVAMNYQSRRRPIKVAETNLRRIPPRIYADECRSIQVSEVSITGIYDNCRMPHAISSLIERPASFFLFAVHNALPRNPRGKLQWESHSICQLGIHVSQAASTPSDS</sequence>
<evidence type="ECO:0000313" key="1">
    <source>
        <dbReference type="EMBL" id="CAL1675096.1"/>
    </source>
</evidence>
<gene>
    <name evidence="1" type="ORF">LPLAT_LOCUS1587</name>
</gene>
<keyword evidence="2" id="KW-1185">Reference proteome</keyword>
<name>A0AAV2N4Y0_9HYME</name>
<reference evidence="1" key="1">
    <citation type="submission" date="2024-04" db="EMBL/GenBank/DDBJ databases">
        <authorList>
            <consortium name="Molecular Ecology Group"/>
        </authorList>
    </citation>
    <scope>NUCLEOTIDE SEQUENCE</scope>
</reference>
<dbReference type="AlphaFoldDB" id="A0AAV2N4Y0"/>